<feature type="domain" description="BioF2-like acetyltransferase" evidence="1">
    <location>
        <begin position="134"/>
        <end position="201"/>
    </location>
</feature>
<evidence type="ECO:0000259" key="1">
    <source>
        <dbReference type="Pfam" id="PF13480"/>
    </source>
</evidence>
<dbReference type="SUPFAM" id="SSF55729">
    <property type="entry name" value="Acyl-CoA N-acyltransferases (Nat)"/>
    <property type="match status" value="1"/>
</dbReference>
<dbReference type="InterPro" id="IPR038740">
    <property type="entry name" value="BioF2-like_GNAT_dom"/>
</dbReference>
<sequence>MKIILKETSVDYKTYHFGYAINAILENEESIEKAYSKGFLPYTNDVFSTLEKYYLARSIRINLKNYERLSENNRVIRKIDKKLGIEFKVFTKNEFDHSKDFKNFCINFSEERFSNKPLSIERLELILSRDNYNKIFVFYSNKLPIGYVLTYFNKSIIHYWFSFYETKFMKDFSLGKYIMEQVIYYAKSKKLKHVYLGTCYGNKALYKVRDFKGIEFYDGEIWNSNVKSLKEICKNDNID</sequence>
<organism evidence="2">
    <name type="scientific">marine metagenome</name>
    <dbReference type="NCBI Taxonomy" id="408172"/>
    <lineage>
        <taxon>unclassified sequences</taxon>
        <taxon>metagenomes</taxon>
        <taxon>ecological metagenomes</taxon>
    </lineage>
</organism>
<dbReference type="InterPro" id="IPR016181">
    <property type="entry name" value="Acyl_CoA_acyltransferase"/>
</dbReference>
<gene>
    <name evidence="2" type="ORF">METZ01_LOCUS15954</name>
</gene>
<protein>
    <recommendedName>
        <fullName evidence="1">BioF2-like acetyltransferase domain-containing protein</fullName>
    </recommendedName>
</protein>
<dbReference type="Gene3D" id="3.40.630.30">
    <property type="match status" value="1"/>
</dbReference>
<dbReference type="EMBL" id="UINC01000908">
    <property type="protein sequence ID" value="SUZ63100.1"/>
    <property type="molecule type" value="Genomic_DNA"/>
</dbReference>
<name>A0A381P869_9ZZZZ</name>
<proteinExistence type="predicted"/>
<evidence type="ECO:0000313" key="2">
    <source>
        <dbReference type="EMBL" id="SUZ63100.1"/>
    </source>
</evidence>
<dbReference type="AlphaFoldDB" id="A0A381P869"/>
<accession>A0A381P869</accession>
<reference evidence="2" key="1">
    <citation type="submission" date="2018-05" db="EMBL/GenBank/DDBJ databases">
        <authorList>
            <person name="Lanie J.A."/>
            <person name="Ng W.-L."/>
            <person name="Kazmierczak K.M."/>
            <person name="Andrzejewski T.M."/>
            <person name="Davidsen T.M."/>
            <person name="Wayne K.J."/>
            <person name="Tettelin H."/>
            <person name="Glass J.I."/>
            <person name="Rusch D."/>
            <person name="Podicherti R."/>
            <person name="Tsui H.-C.T."/>
            <person name="Winkler M.E."/>
        </authorList>
    </citation>
    <scope>NUCLEOTIDE SEQUENCE</scope>
</reference>
<dbReference type="Pfam" id="PF13480">
    <property type="entry name" value="Acetyltransf_6"/>
    <property type="match status" value="1"/>
</dbReference>